<dbReference type="Pfam" id="PF03108">
    <property type="entry name" value="DBD_Tnp_Mut"/>
    <property type="match status" value="1"/>
</dbReference>
<reference evidence="2 3" key="1">
    <citation type="submission" date="2020-06" db="EMBL/GenBank/DDBJ databases">
        <title>Transcriptomic and genomic resources for Thalictrum thalictroides and T. hernandezii: Facilitating candidate gene discovery in an emerging model plant lineage.</title>
        <authorList>
            <person name="Arias T."/>
            <person name="Riano-Pachon D.M."/>
            <person name="Di Stilio V.S."/>
        </authorList>
    </citation>
    <scope>NUCLEOTIDE SEQUENCE [LARGE SCALE GENOMIC DNA]</scope>
    <source>
        <strain evidence="3">cv. WT478/WT964</strain>
        <tissue evidence="2">Leaves</tissue>
    </source>
</reference>
<comment type="caution">
    <text evidence="2">The sequence shown here is derived from an EMBL/GenBank/DDBJ whole genome shotgun (WGS) entry which is preliminary data.</text>
</comment>
<organism evidence="2 3">
    <name type="scientific">Thalictrum thalictroides</name>
    <name type="common">Rue-anemone</name>
    <name type="synonym">Anemone thalictroides</name>
    <dbReference type="NCBI Taxonomy" id="46969"/>
    <lineage>
        <taxon>Eukaryota</taxon>
        <taxon>Viridiplantae</taxon>
        <taxon>Streptophyta</taxon>
        <taxon>Embryophyta</taxon>
        <taxon>Tracheophyta</taxon>
        <taxon>Spermatophyta</taxon>
        <taxon>Magnoliopsida</taxon>
        <taxon>Ranunculales</taxon>
        <taxon>Ranunculaceae</taxon>
        <taxon>Thalictroideae</taxon>
        <taxon>Thalictrum</taxon>
    </lineage>
</organism>
<accession>A0A7J6WS12</accession>
<dbReference type="AlphaFoldDB" id="A0A7J6WS12"/>
<protein>
    <submittedName>
        <fullName evidence="2">Zinc finger protein</fullName>
    </submittedName>
</protein>
<name>A0A7J6WS12_THATH</name>
<dbReference type="EMBL" id="JABWDY010011071">
    <property type="protein sequence ID" value="KAF5200181.1"/>
    <property type="molecule type" value="Genomic_DNA"/>
</dbReference>
<proteinExistence type="predicted"/>
<keyword evidence="3" id="KW-1185">Reference proteome</keyword>
<dbReference type="InterPro" id="IPR004332">
    <property type="entry name" value="Transposase_MuDR"/>
</dbReference>
<evidence type="ECO:0000259" key="1">
    <source>
        <dbReference type="Pfam" id="PF03108"/>
    </source>
</evidence>
<dbReference type="PANTHER" id="PTHR31973:SF187">
    <property type="entry name" value="MUTATOR TRANSPOSASE MUDRA PROTEIN"/>
    <property type="match status" value="1"/>
</dbReference>
<evidence type="ECO:0000313" key="2">
    <source>
        <dbReference type="EMBL" id="KAF5200181.1"/>
    </source>
</evidence>
<evidence type="ECO:0000313" key="3">
    <source>
        <dbReference type="Proteomes" id="UP000554482"/>
    </source>
</evidence>
<sequence length="246" mass="27320">MVIVEAFGFRVIIGKIDVDISLFRSVGCGSSNLSCDVSSSSGLSLAVCGSSDISSVASTSLGLTVVGSSHEVRKSLTWGLAITGIGQRFSSKKDFVDALLRYSIEKGFKYTKIKNDTTRFTACCSLKQLDGCKWYIRASAIQGIESFFVVKKFVSEHNCGKLVKDNYKPKMSRELVMKSIIGHVQDKPSLKPKEIIDEMRRVYGVSVNYYYARVGKKLVVEKIFGDEAHSYSLLHSYMNTMKERDP</sequence>
<dbReference type="OrthoDB" id="1162097at2759"/>
<dbReference type="PANTHER" id="PTHR31973">
    <property type="entry name" value="POLYPROTEIN, PUTATIVE-RELATED"/>
    <property type="match status" value="1"/>
</dbReference>
<dbReference type="Proteomes" id="UP000554482">
    <property type="component" value="Unassembled WGS sequence"/>
</dbReference>
<gene>
    <name evidence="2" type="ORF">FRX31_010232</name>
</gene>
<feature type="non-terminal residue" evidence="2">
    <location>
        <position position="1"/>
    </location>
</feature>
<feature type="domain" description="Transposase MuDR plant" evidence="1">
    <location>
        <begin position="82"/>
        <end position="145"/>
    </location>
</feature>